<dbReference type="Proteomes" id="UP000634136">
    <property type="component" value="Unassembled WGS sequence"/>
</dbReference>
<dbReference type="AlphaFoldDB" id="A0A834W8R4"/>
<protein>
    <submittedName>
        <fullName evidence="1">Uncharacterized protein</fullName>
    </submittedName>
</protein>
<comment type="caution">
    <text evidence="1">The sequence shown here is derived from an EMBL/GenBank/DDBJ whole genome shotgun (WGS) entry which is preliminary data.</text>
</comment>
<organism evidence="1 2">
    <name type="scientific">Senna tora</name>
    <dbReference type="NCBI Taxonomy" id="362788"/>
    <lineage>
        <taxon>Eukaryota</taxon>
        <taxon>Viridiplantae</taxon>
        <taxon>Streptophyta</taxon>
        <taxon>Embryophyta</taxon>
        <taxon>Tracheophyta</taxon>
        <taxon>Spermatophyta</taxon>
        <taxon>Magnoliopsida</taxon>
        <taxon>eudicotyledons</taxon>
        <taxon>Gunneridae</taxon>
        <taxon>Pentapetalae</taxon>
        <taxon>rosids</taxon>
        <taxon>fabids</taxon>
        <taxon>Fabales</taxon>
        <taxon>Fabaceae</taxon>
        <taxon>Caesalpinioideae</taxon>
        <taxon>Cassia clade</taxon>
        <taxon>Senna</taxon>
    </lineage>
</organism>
<sequence length="61" mass="7042">MCRPAALYPAASVIVCRSSGVGPLHGQRRWWEWEWDWQQAFKVAPRHYLMSYAVCSKAVFG</sequence>
<name>A0A834W8R4_9FABA</name>
<evidence type="ECO:0000313" key="1">
    <source>
        <dbReference type="EMBL" id="KAF7814460.1"/>
    </source>
</evidence>
<accession>A0A834W8R4</accession>
<gene>
    <name evidence="1" type="ORF">G2W53_028429</name>
</gene>
<reference evidence="1" key="1">
    <citation type="submission" date="2020-09" db="EMBL/GenBank/DDBJ databases">
        <title>Genome-Enabled Discovery of Anthraquinone Biosynthesis in Senna tora.</title>
        <authorList>
            <person name="Kang S.-H."/>
            <person name="Pandey R.P."/>
            <person name="Lee C.-M."/>
            <person name="Sim J.-S."/>
            <person name="Jeong J.-T."/>
            <person name="Choi B.-S."/>
            <person name="Jung M."/>
            <person name="Ginzburg D."/>
            <person name="Zhao K."/>
            <person name="Won S.Y."/>
            <person name="Oh T.-J."/>
            <person name="Yu Y."/>
            <person name="Kim N.-H."/>
            <person name="Lee O.R."/>
            <person name="Lee T.-H."/>
            <person name="Bashyal P."/>
            <person name="Kim T.-S."/>
            <person name="Lee W.-H."/>
            <person name="Kawkins C."/>
            <person name="Kim C.-K."/>
            <person name="Kim J.S."/>
            <person name="Ahn B.O."/>
            <person name="Rhee S.Y."/>
            <person name="Sohng J.K."/>
        </authorList>
    </citation>
    <scope>NUCLEOTIDE SEQUENCE</scope>
    <source>
        <tissue evidence="1">Leaf</tissue>
    </source>
</reference>
<dbReference type="EMBL" id="JAAIUW010000009">
    <property type="protein sequence ID" value="KAF7814460.1"/>
    <property type="molecule type" value="Genomic_DNA"/>
</dbReference>
<proteinExistence type="predicted"/>
<keyword evidence="2" id="KW-1185">Reference proteome</keyword>
<evidence type="ECO:0000313" key="2">
    <source>
        <dbReference type="Proteomes" id="UP000634136"/>
    </source>
</evidence>